<dbReference type="PANTHER" id="PTHR39179">
    <property type="entry name" value="SPORE COAT PROTEIN I"/>
    <property type="match status" value="1"/>
</dbReference>
<dbReference type="GO" id="GO:0042601">
    <property type="term" value="C:endospore-forming forespore"/>
    <property type="evidence" value="ECO:0007669"/>
    <property type="project" value="TreeGrafter"/>
</dbReference>
<proteinExistence type="predicted"/>
<dbReference type="AlphaFoldDB" id="A0A1Q2C7N3"/>
<dbReference type="InterPro" id="IPR047175">
    <property type="entry name" value="CotS-like"/>
</dbReference>
<dbReference type="EMBL" id="CP012098">
    <property type="protein sequence ID" value="AQP39579.1"/>
    <property type="molecule type" value="Genomic_DNA"/>
</dbReference>
<organism evidence="1 2">
    <name type="scientific">Anaerostipes hadrus</name>
    <dbReference type="NCBI Taxonomy" id="649756"/>
    <lineage>
        <taxon>Bacteria</taxon>
        <taxon>Bacillati</taxon>
        <taxon>Bacillota</taxon>
        <taxon>Clostridia</taxon>
        <taxon>Lachnospirales</taxon>
        <taxon>Lachnospiraceae</taxon>
        <taxon>Anaerostipes</taxon>
    </lineage>
</organism>
<dbReference type="PANTHER" id="PTHR39179:SF1">
    <property type="entry name" value="SPORE COAT PROTEIN I"/>
    <property type="match status" value="1"/>
</dbReference>
<protein>
    <submittedName>
        <fullName evidence="1">Spore coat protein, CotS family</fullName>
    </submittedName>
</protein>
<evidence type="ECO:0000313" key="2">
    <source>
        <dbReference type="Proteomes" id="UP000188159"/>
    </source>
</evidence>
<dbReference type="SUPFAM" id="SSF56112">
    <property type="entry name" value="Protein kinase-like (PK-like)"/>
    <property type="match status" value="1"/>
</dbReference>
<dbReference type="Gene3D" id="3.90.1200.10">
    <property type="match status" value="1"/>
</dbReference>
<keyword evidence="1" id="KW-0946">Virion</keyword>
<dbReference type="Proteomes" id="UP000188159">
    <property type="component" value="Chromosome"/>
</dbReference>
<keyword evidence="1" id="KW-0167">Capsid protein</keyword>
<dbReference type="RefSeq" id="WP_077326507.1">
    <property type="nucleotide sequence ID" value="NZ_CP012098.1"/>
</dbReference>
<evidence type="ECO:0000313" key="1">
    <source>
        <dbReference type="EMBL" id="AQP39579.1"/>
    </source>
</evidence>
<name>A0A1Q2C7N3_ANAHA</name>
<dbReference type="Gene3D" id="3.30.200.20">
    <property type="entry name" value="Phosphorylase Kinase, domain 1"/>
    <property type="match status" value="1"/>
</dbReference>
<gene>
    <name evidence="1" type="ORF">DO83_08255</name>
</gene>
<dbReference type="InterPro" id="IPR011009">
    <property type="entry name" value="Kinase-like_dom_sf"/>
</dbReference>
<sequence length="378" mass="45024">MIVEINKNLFLIVHILLSEISSVYPIYTFMASFYHIPSLIFISLEVEHKGGSMLNEKYQALLDQYDISVSHTRRGRGCVLCFGENDVYALSQTSLSEERLCAVSEWTLAMHDHHFYKTDQYILNKDGYFLTFDRYYETFALRKTYLGTECDIHALKDIRSSAENLASFHNHCLAISFSSENLRKYTSISTYYEQKYLELKSIARYIRKRKKKGIFEYLFLEQTKAFWEQMERSIQILNETTPSRCGWCHGAYNHHNIIMTSSAPATIHFEHFYHGYPILDVYYFLKKALEKNNYNFAFCETFLSNYDRFMPLSKNDLLCLYGLFLFPEKFWKISNQYMAHKKHWISPRYIEKLEEFIHNKEARSIFLEKYVQIYNVFS</sequence>
<accession>A0A1Q2C7N3</accession>
<reference evidence="1 2" key="1">
    <citation type="journal article" date="2016" name="Sci. Rep.">
        <title>Accelerated dysbiosis of gut microbiota during aggravation of DSS-induced colitis by a butyrate-producing bacterium.</title>
        <authorList>
            <person name="Zhang Q."/>
            <person name="Wu Y."/>
            <person name="Wang J."/>
            <person name="Wu G."/>
            <person name="Long W."/>
            <person name="Xue Z."/>
            <person name="Wang L."/>
            <person name="Zhang X."/>
            <person name="Pang X."/>
            <person name="Zhao Y."/>
            <person name="Zhao L."/>
            <person name="Zhang C."/>
        </authorList>
    </citation>
    <scope>NUCLEOTIDE SEQUENCE [LARGE SCALE GENOMIC DNA]</scope>
    <source>
        <strain evidence="1 2">BPB5</strain>
    </source>
</reference>